<evidence type="ECO:0000313" key="4">
    <source>
        <dbReference type="Proteomes" id="UP000030071"/>
    </source>
</evidence>
<gene>
    <name evidence="1" type="ORF">IX91_25730</name>
    <name evidence="2" type="ORF">VITU9109_21199</name>
</gene>
<dbReference type="RefSeq" id="WP_004744692.1">
    <property type="nucleotide sequence ID" value="NZ_AFWI01000146.1"/>
</dbReference>
<reference evidence="2 3" key="2">
    <citation type="journal article" date="2012" name="Int. J. Syst. Evol. Microbiol.">
        <title>Vibrio caribbeanicus sp. nov., isolated from the marine sponge Scleritoderma cyanea.</title>
        <authorList>
            <person name="Hoffmann M."/>
            <person name="Monday S.R."/>
            <person name="Allard M.W."/>
            <person name="Strain E.A."/>
            <person name="Whittaker P."/>
            <person name="Naum M."/>
            <person name="McCarthy P.J."/>
            <person name="Lopez J.V."/>
            <person name="Fischer M."/>
            <person name="Brown E.W."/>
        </authorList>
    </citation>
    <scope>NUCLEOTIDE SEQUENCE [LARGE SCALE GENOMIC DNA]</scope>
    <source>
        <strain evidence="2 3">ATCC 19109</strain>
    </source>
</reference>
<sequence>MAAIKKRLLDRVIKRFPWVSQDAEIVRCYPSLGEREAGAFLWLVIGYDIGSHSTMTQCVEAESWEVFEKEHHFEIFPTNELME</sequence>
<protein>
    <submittedName>
        <fullName evidence="1">Uncharacterized protein</fullName>
    </submittedName>
</protein>
<organism evidence="1 4">
    <name type="scientific">Vibrio tubiashii ATCC 19109</name>
    <dbReference type="NCBI Taxonomy" id="1051646"/>
    <lineage>
        <taxon>Bacteria</taxon>
        <taxon>Pseudomonadati</taxon>
        <taxon>Pseudomonadota</taxon>
        <taxon>Gammaproteobacteria</taxon>
        <taxon>Vibrionales</taxon>
        <taxon>Vibrionaceae</taxon>
        <taxon>Vibrio</taxon>
        <taxon>Vibrio oreintalis group</taxon>
    </lineage>
</organism>
<keyword evidence="1" id="KW-0614">Plasmid</keyword>
<reference evidence="1 4" key="3">
    <citation type="submission" date="2014-08" db="EMBL/GenBank/DDBJ databases">
        <title>First Complete Genome Sequence of the Shellfish Pathogen Vibrio tubiashii.</title>
        <authorList>
            <person name="Richards G.P."/>
            <person name="Needleman D.S."/>
            <person name="Watson M.A."/>
            <person name="Bono J.L."/>
        </authorList>
    </citation>
    <scope>NUCLEOTIDE SEQUENCE [LARGE SCALE GENOMIC DNA]</scope>
    <source>
        <strain evidence="1 4">ATCC 19109</strain>
        <plasmid evidence="1">p57</plasmid>
        <plasmid evidence="4">Plasmid p57</plasmid>
    </source>
</reference>
<dbReference type="EMBL" id="CP009358">
    <property type="protein sequence ID" value="AIW17461.1"/>
    <property type="molecule type" value="Genomic_DNA"/>
</dbReference>
<name>F9T5A7_9VIBR</name>
<evidence type="ECO:0000313" key="2">
    <source>
        <dbReference type="EMBL" id="EGU55304.1"/>
    </source>
</evidence>
<dbReference type="KEGG" id="vtu:IX91_25730"/>
<accession>F9T5A7</accession>
<evidence type="ECO:0000313" key="3">
    <source>
        <dbReference type="Proteomes" id="UP000003836"/>
    </source>
</evidence>
<geneLocation type="plasmid" evidence="1 4">
    <name>p57</name>
</geneLocation>
<evidence type="ECO:0000313" key="1">
    <source>
        <dbReference type="EMBL" id="AIW17461.1"/>
    </source>
</evidence>
<dbReference type="Proteomes" id="UP000003836">
    <property type="component" value="Unassembled WGS sequence"/>
</dbReference>
<reference evidence="2" key="1">
    <citation type="submission" date="2011-08" db="EMBL/GenBank/DDBJ databases">
        <authorList>
            <person name="Hoffman M."/>
            <person name="Strain E.A."/>
            <person name="Brown E."/>
            <person name="Allard M.W."/>
        </authorList>
    </citation>
    <scope>NUCLEOTIDE SEQUENCE</scope>
    <source>
        <strain evidence="2">ATCC 19109</strain>
    </source>
</reference>
<dbReference type="HOGENOM" id="CLU_2541691_0_0_6"/>
<dbReference type="AlphaFoldDB" id="F9T5A7"/>
<proteinExistence type="predicted"/>
<dbReference type="Proteomes" id="UP000030071">
    <property type="component" value="Plasmid p57"/>
</dbReference>
<keyword evidence="3" id="KW-1185">Reference proteome</keyword>
<dbReference type="PATRIC" id="fig|1051646.9.peg.5160"/>
<dbReference type="GeneID" id="23448128"/>
<dbReference type="EMBL" id="AFWI01000146">
    <property type="protein sequence ID" value="EGU55304.1"/>
    <property type="molecule type" value="Genomic_DNA"/>
</dbReference>